<dbReference type="Proteomes" id="UP000217265">
    <property type="component" value="Chromosome"/>
</dbReference>
<evidence type="ECO:0000313" key="1">
    <source>
        <dbReference type="EMBL" id="ATC63788.1"/>
    </source>
</evidence>
<name>A0A290QEM9_9BACT</name>
<evidence type="ECO:0008006" key="3">
    <source>
        <dbReference type="Google" id="ProtNLM"/>
    </source>
</evidence>
<dbReference type="EMBL" id="CP023344">
    <property type="protein sequence ID" value="ATC63788.1"/>
    <property type="molecule type" value="Genomic_DNA"/>
</dbReference>
<dbReference type="KEGG" id="vbh:CMV30_07385"/>
<dbReference type="AlphaFoldDB" id="A0A290QEM9"/>
<organism evidence="1 2">
    <name type="scientific">Nibricoccus aquaticus</name>
    <dbReference type="NCBI Taxonomy" id="2576891"/>
    <lineage>
        <taxon>Bacteria</taxon>
        <taxon>Pseudomonadati</taxon>
        <taxon>Verrucomicrobiota</taxon>
        <taxon>Opitutia</taxon>
        <taxon>Opitutales</taxon>
        <taxon>Opitutaceae</taxon>
        <taxon>Nibricoccus</taxon>
    </lineage>
</organism>
<accession>A0A290QEM9</accession>
<reference evidence="1 2" key="1">
    <citation type="submission" date="2017-09" db="EMBL/GenBank/DDBJ databases">
        <title>Complete genome sequence of Verrucomicrobial strain HZ-65, isolated from freshwater.</title>
        <authorList>
            <person name="Choi A."/>
        </authorList>
    </citation>
    <scope>NUCLEOTIDE SEQUENCE [LARGE SCALE GENOMIC DNA]</scope>
    <source>
        <strain evidence="1 2">HZ-65</strain>
    </source>
</reference>
<evidence type="ECO:0000313" key="2">
    <source>
        <dbReference type="Proteomes" id="UP000217265"/>
    </source>
</evidence>
<sequence length="153" mass="16610">MDLSRAAAIANANVPDGFFVSVESAKEITHGWYFPYLYNGPPAAGSKGMIIDKADGSVHKLGSAFTLERDLAAFDQGFRFGAAYLVVHKVGDLTGAVNELLKVRITEAVPEFAHGVEWRIPKPLTSKDIEARLRALPAKFGPISVYFSVESLQ</sequence>
<proteinExistence type="predicted"/>
<protein>
    <recommendedName>
        <fullName evidence="3">Immunity protein 35 domain-containing protein</fullName>
    </recommendedName>
</protein>
<dbReference type="OrthoDB" id="1551259at2"/>
<gene>
    <name evidence="1" type="ORF">CMV30_07385</name>
</gene>
<keyword evidence="2" id="KW-1185">Reference proteome</keyword>